<dbReference type="OrthoDB" id="2150267at2759"/>
<evidence type="ECO:0000313" key="1">
    <source>
        <dbReference type="EMBL" id="CAB4042615.1"/>
    </source>
</evidence>
<accession>A0A7D9M3N1</accession>
<dbReference type="AlphaFoldDB" id="A0A7D9M3N1"/>
<protein>
    <submittedName>
        <fullName evidence="1">Uncharacterized protein</fullName>
    </submittedName>
</protein>
<sequence length="64" mass="7382">MTLFDSQLNKLWKDGKVPVDETTKERKVSTYSILQLSVIGVFAVFGLLYSILLLHFNISKRNHK</sequence>
<name>A0A7D9M3N1_PARCT</name>
<gene>
    <name evidence="1" type="ORF">PACLA_8A058317</name>
</gene>
<keyword evidence="2" id="KW-1185">Reference proteome</keyword>
<dbReference type="EMBL" id="CACRXK020030480">
    <property type="protein sequence ID" value="CAB4042615.1"/>
    <property type="molecule type" value="Genomic_DNA"/>
</dbReference>
<comment type="caution">
    <text evidence="1">The sequence shown here is derived from an EMBL/GenBank/DDBJ whole genome shotgun (WGS) entry which is preliminary data.</text>
</comment>
<reference evidence="1" key="1">
    <citation type="submission" date="2020-04" db="EMBL/GenBank/DDBJ databases">
        <authorList>
            <person name="Alioto T."/>
            <person name="Alioto T."/>
            <person name="Gomez Garrido J."/>
        </authorList>
    </citation>
    <scope>NUCLEOTIDE SEQUENCE</scope>
    <source>
        <strain evidence="1">A484AB</strain>
    </source>
</reference>
<evidence type="ECO:0000313" key="2">
    <source>
        <dbReference type="Proteomes" id="UP001152795"/>
    </source>
</evidence>
<organism evidence="1 2">
    <name type="scientific">Paramuricea clavata</name>
    <name type="common">Red gorgonian</name>
    <name type="synonym">Violescent sea-whip</name>
    <dbReference type="NCBI Taxonomy" id="317549"/>
    <lineage>
        <taxon>Eukaryota</taxon>
        <taxon>Metazoa</taxon>
        <taxon>Cnidaria</taxon>
        <taxon>Anthozoa</taxon>
        <taxon>Octocorallia</taxon>
        <taxon>Malacalcyonacea</taxon>
        <taxon>Plexauridae</taxon>
        <taxon>Paramuricea</taxon>
    </lineage>
</organism>
<dbReference type="Proteomes" id="UP001152795">
    <property type="component" value="Unassembled WGS sequence"/>
</dbReference>
<proteinExistence type="predicted"/>